<dbReference type="OrthoDB" id="1436584at2759"/>
<gene>
    <name evidence="2" type="ORF">TSUD_398220</name>
</gene>
<dbReference type="InterPro" id="IPR005162">
    <property type="entry name" value="Retrotrans_gag_dom"/>
</dbReference>
<sequence>MQAQFRHVGLVNAERFNLIHEALESLMQKKSTIESFHGVLNSGKQSFQVRSVKLDFPRFDGKNVLNWIFKAEQFFDYHNTPDADRLVISSVHLDHDVVPWFQMIQRSHPFRSWQEFTRALEMDFGPSAYDCPRAALFKLNQSSSVAEYYTEFNTLANRVYGVKNEEEQIDLDPPEDVLDHAVQHHLSLNAMNGNSEMGIIRFTGTIDNIEVQVFVDGGSSDTYLQPRIAQFLKVPIEPTPKFQVLVGNGQCLSVEGMVRQLTVQVQGHELVVPAYILPVARSGFDFGIIIVSHSGTSYCRLC</sequence>
<evidence type="ECO:0000313" key="2">
    <source>
        <dbReference type="EMBL" id="GAU41385.1"/>
    </source>
</evidence>
<reference evidence="3" key="1">
    <citation type="journal article" date="2017" name="Front. Plant Sci.">
        <title>Climate Clever Clovers: New Paradigm to Reduce the Environmental Footprint of Ruminants by Breeding Low Methanogenic Forages Utilizing Haplotype Variation.</title>
        <authorList>
            <person name="Kaur P."/>
            <person name="Appels R."/>
            <person name="Bayer P.E."/>
            <person name="Keeble-Gagnere G."/>
            <person name="Wang J."/>
            <person name="Hirakawa H."/>
            <person name="Shirasawa K."/>
            <person name="Vercoe P."/>
            <person name="Stefanova K."/>
            <person name="Durmic Z."/>
            <person name="Nichols P."/>
            <person name="Revell C."/>
            <person name="Isobe S.N."/>
            <person name="Edwards D."/>
            <person name="Erskine W."/>
        </authorList>
    </citation>
    <scope>NUCLEOTIDE SEQUENCE [LARGE SCALE GENOMIC DNA]</scope>
    <source>
        <strain evidence="3">cv. Daliak</strain>
    </source>
</reference>
<accession>A0A2Z6NZH8</accession>
<name>A0A2Z6NZH8_TRISU</name>
<dbReference type="Gene3D" id="2.40.70.10">
    <property type="entry name" value="Acid Proteases"/>
    <property type="match status" value="1"/>
</dbReference>
<dbReference type="AlphaFoldDB" id="A0A2Z6NZH8"/>
<proteinExistence type="predicted"/>
<dbReference type="Proteomes" id="UP000242715">
    <property type="component" value="Unassembled WGS sequence"/>
</dbReference>
<dbReference type="SUPFAM" id="SSF50630">
    <property type="entry name" value="Acid proteases"/>
    <property type="match status" value="1"/>
</dbReference>
<organism evidence="2 3">
    <name type="scientific">Trifolium subterraneum</name>
    <name type="common">Subterranean clover</name>
    <dbReference type="NCBI Taxonomy" id="3900"/>
    <lineage>
        <taxon>Eukaryota</taxon>
        <taxon>Viridiplantae</taxon>
        <taxon>Streptophyta</taxon>
        <taxon>Embryophyta</taxon>
        <taxon>Tracheophyta</taxon>
        <taxon>Spermatophyta</taxon>
        <taxon>Magnoliopsida</taxon>
        <taxon>eudicotyledons</taxon>
        <taxon>Gunneridae</taxon>
        <taxon>Pentapetalae</taxon>
        <taxon>rosids</taxon>
        <taxon>fabids</taxon>
        <taxon>Fabales</taxon>
        <taxon>Fabaceae</taxon>
        <taxon>Papilionoideae</taxon>
        <taxon>50 kb inversion clade</taxon>
        <taxon>NPAAA clade</taxon>
        <taxon>Hologalegina</taxon>
        <taxon>IRL clade</taxon>
        <taxon>Trifolieae</taxon>
        <taxon>Trifolium</taxon>
    </lineage>
</organism>
<feature type="domain" description="Retrotransposon gag" evidence="1">
    <location>
        <begin position="90"/>
        <end position="169"/>
    </location>
</feature>
<dbReference type="EMBL" id="DF973861">
    <property type="protein sequence ID" value="GAU41385.1"/>
    <property type="molecule type" value="Genomic_DNA"/>
</dbReference>
<keyword evidence="3" id="KW-1185">Reference proteome</keyword>
<dbReference type="Pfam" id="PF03732">
    <property type="entry name" value="Retrotrans_gag"/>
    <property type="match status" value="1"/>
</dbReference>
<evidence type="ECO:0000259" key="1">
    <source>
        <dbReference type="Pfam" id="PF03732"/>
    </source>
</evidence>
<protein>
    <recommendedName>
        <fullName evidence="1">Retrotransposon gag domain-containing protein</fullName>
    </recommendedName>
</protein>
<dbReference type="InterPro" id="IPR021109">
    <property type="entry name" value="Peptidase_aspartic_dom_sf"/>
</dbReference>
<dbReference type="CDD" id="cd00303">
    <property type="entry name" value="retropepsin_like"/>
    <property type="match status" value="1"/>
</dbReference>
<evidence type="ECO:0000313" key="3">
    <source>
        <dbReference type="Proteomes" id="UP000242715"/>
    </source>
</evidence>